<reference evidence="2 3" key="1">
    <citation type="submission" date="2024-03" db="EMBL/GenBank/DDBJ databases">
        <title>The genome assembly and annotation of the cricket Gryllus longicercus Weissman &amp; Gray.</title>
        <authorList>
            <person name="Szrajer S."/>
            <person name="Gray D."/>
            <person name="Ylla G."/>
        </authorList>
    </citation>
    <scope>NUCLEOTIDE SEQUENCE [LARGE SCALE GENOMIC DNA]</scope>
    <source>
        <strain evidence="2">DAG 2021-001</strain>
        <tissue evidence="2">Whole body minus gut</tissue>
    </source>
</reference>
<protein>
    <submittedName>
        <fullName evidence="2">Uncharacterized protein</fullName>
    </submittedName>
</protein>
<sequence length="102" mass="11620">MDPDFDRFEKKVDEIERLVKGLCSKDEDEAAKAEREADSYLEGSETDEEADEDTDEEDDIKVKKKFDKTVINKQPSSYDDTSQTQSPGICPKESVLQPSLLR</sequence>
<comment type="caution">
    <text evidence="2">The sequence shown here is derived from an EMBL/GenBank/DDBJ whole genome shotgun (WGS) entry which is preliminary data.</text>
</comment>
<accession>A0AAN9VF54</accession>
<organism evidence="2 3">
    <name type="scientific">Gryllus longicercus</name>
    <dbReference type="NCBI Taxonomy" id="2509291"/>
    <lineage>
        <taxon>Eukaryota</taxon>
        <taxon>Metazoa</taxon>
        <taxon>Ecdysozoa</taxon>
        <taxon>Arthropoda</taxon>
        <taxon>Hexapoda</taxon>
        <taxon>Insecta</taxon>
        <taxon>Pterygota</taxon>
        <taxon>Neoptera</taxon>
        <taxon>Polyneoptera</taxon>
        <taxon>Orthoptera</taxon>
        <taxon>Ensifera</taxon>
        <taxon>Gryllidea</taxon>
        <taxon>Grylloidea</taxon>
        <taxon>Gryllidae</taxon>
        <taxon>Gryllinae</taxon>
        <taxon>Gryllus</taxon>
    </lineage>
</organism>
<name>A0AAN9VF54_9ORTH</name>
<feature type="compositionally biased region" description="Polar residues" evidence="1">
    <location>
        <begin position="71"/>
        <end position="87"/>
    </location>
</feature>
<evidence type="ECO:0000313" key="3">
    <source>
        <dbReference type="Proteomes" id="UP001378592"/>
    </source>
</evidence>
<proteinExistence type="predicted"/>
<feature type="compositionally biased region" description="Basic and acidic residues" evidence="1">
    <location>
        <begin position="26"/>
        <end position="38"/>
    </location>
</feature>
<dbReference type="Proteomes" id="UP001378592">
    <property type="component" value="Unassembled WGS sequence"/>
</dbReference>
<evidence type="ECO:0000256" key="1">
    <source>
        <dbReference type="SAM" id="MobiDB-lite"/>
    </source>
</evidence>
<dbReference type="EMBL" id="JAZDUA010000367">
    <property type="protein sequence ID" value="KAK7793676.1"/>
    <property type="molecule type" value="Genomic_DNA"/>
</dbReference>
<keyword evidence="3" id="KW-1185">Reference proteome</keyword>
<gene>
    <name evidence="2" type="ORF">R5R35_013156</name>
</gene>
<dbReference type="AlphaFoldDB" id="A0AAN9VF54"/>
<feature type="compositionally biased region" description="Acidic residues" evidence="1">
    <location>
        <begin position="44"/>
        <end position="59"/>
    </location>
</feature>
<feature type="region of interest" description="Disordered" evidence="1">
    <location>
        <begin position="26"/>
        <end position="102"/>
    </location>
</feature>
<evidence type="ECO:0000313" key="2">
    <source>
        <dbReference type="EMBL" id="KAK7793676.1"/>
    </source>
</evidence>